<sequence length="147" mass="16579">MSVVGLDPATFDSFPGSVSDSSERPNIFESTNAHSISLRDRQVQLPTLPHFSVPTPTTSSPNSSTPPLNETSKDTPARVVKRQLNTLAARRYRQRRLDQVNDLEAELRNVRCERDELRIRVSKLEGENEVLKSLLGDQKNKRIARAR</sequence>
<organism evidence="1 2">
    <name type="scientific">Lipomyces orientalis</name>
    <dbReference type="NCBI Taxonomy" id="1233043"/>
    <lineage>
        <taxon>Eukaryota</taxon>
        <taxon>Fungi</taxon>
        <taxon>Dikarya</taxon>
        <taxon>Ascomycota</taxon>
        <taxon>Saccharomycotina</taxon>
        <taxon>Lipomycetes</taxon>
        <taxon>Lipomycetales</taxon>
        <taxon>Lipomycetaceae</taxon>
        <taxon>Lipomyces</taxon>
    </lineage>
</organism>
<dbReference type="EMBL" id="MU970060">
    <property type="protein sequence ID" value="KAK9323511.1"/>
    <property type="molecule type" value="Genomic_DNA"/>
</dbReference>
<comment type="caution">
    <text evidence="1">The sequence shown here is derived from an EMBL/GenBank/DDBJ whole genome shotgun (WGS) entry which is preliminary data.</text>
</comment>
<dbReference type="Proteomes" id="UP001489719">
    <property type="component" value="Unassembled WGS sequence"/>
</dbReference>
<proteinExistence type="predicted"/>
<evidence type="ECO:0000313" key="2">
    <source>
        <dbReference type="Proteomes" id="UP001489719"/>
    </source>
</evidence>
<name>A0ACC3TRW5_9ASCO</name>
<keyword evidence="2" id="KW-1185">Reference proteome</keyword>
<gene>
    <name evidence="1" type="ORF">V1517DRAFT_306972</name>
</gene>
<accession>A0ACC3TRW5</accession>
<reference evidence="2" key="1">
    <citation type="journal article" date="2024" name="Front. Bioeng. Biotechnol.">
        <title>Genome-scale model development and genomic sequencing of the oleaginous clade Lipomyces.</title>
        <authorList>
            <person name="Czajka J.J."/>
            <person name="Han Y."/>
            <person name="Kim J."/>
            <person name="Mondo S.J."/>
            <person name="Hofstad B.A."/>
            <person name="Robles A."/>
            <person name="Haridas S."/>
            <person name="Riley R."/>
            <person name="LaButti K."/>
            <person name="Pangilinan J."/>
            <person name="Andreopoulos W."/>
            <person name="Lipzen A."/>
            <person name="Yan J."/>
            <person name="Wang M."/>
            <person name="Ng V."/>
            <person name="Grigoriev I.V."/>
            <person name="Spatafora J.W."/>
            <person name="Magnuson J.K."/>
            <person name="Baker S.E."/>
            <person name="Pomraning K.R."/>
        </authorList>
    </citation>
    <scope>NUCLEOTIDE SEQUENCE [LARGE SCALE GENOMIC DNA]</scope>
    <source>
        <strain evidence="2">CBS 10300</strain>
    </source>
</reference>
<evidence type="ECO:0000313" key="1">
    <source>
        <dbReference type="EMBL" id="KAK9323511.1"/>
    </source>
</evidence>
<protein>
    <submittedName>
        <fullName evidence="1">Uncharacterized protein</fullName>
    </submittedName>
</protein>